<dbReference type="AlphaFoldDB" id="A0A9P6JIL1"/>
<keyword evidence="3" id="KW-1185">Reference proteome</keyword>
<dbReference type="Pfam" id="PF20236">
    <property type="entry name" value="DUF6593"/>
    <property type="match status" value="1"/>
</dbReference>
<evidence type="ECO:0000259" key="1">
    <source>
        <dbReference type="Pfam" id="PF20236"/>
    </source>
</evidence>
<feature type="non-terminal residue" evidence="2">
    <location>
        <position position="1"/>
    </location>
</feature>
<sequence>IFAGPDGQMYVWKIGLDKCKLFVKDTETPIATFHREYLGVLSPAQTASLEIYPQGEHMVDDIITTFIYMERLRTEKARA</sequence>
<gene>
    <name evidence="2" type="ORF">CPB83DRAFT_730437</name>
</gene>
<organism evidence="2 3">
    <name type="scientific">Crepidotus variabilis</name>
    <dbReference type="NCBI Taxonomy" id="179855"/>
    <lineage>
        <taxon>Eukaryota</taxon>
        <taxon>Fungi</taxon>
        <taxon>Dikarya</taxon>
        <taxon>Basidiomycota</taxon>
        <taxon>Agaricomycotina</taxon>
        <taxon>Agaricomycetes</taxon>
        <taxon>Agaricomycetidae</taxon>
        <taxon>Agaricales</taxon>
        <taxon>Agaricineae</taxon>
        <taxon>Crepidotaceae</taxon>
        <taxon>Crepidotus</taxon>
    </lineage>
</organism>
<name>A0A9P6JIL1_9AGAR</name>
<dbReference type="OrthoDB" id="3360976at2759"/>
<feature type="non-terminal residue" evidence="2">
    <location>
        <position position="79"/>
    </location>
</feature>
<feature type="domain" description="DUF6593" evidence="1">
    <location>
        <begin position="2"/>
        <end position="74"/>
    </location>
</feature>
<comment type="caution">
    <text evidence="2">The sequence shown here is derived from an EMBL/GenBank/DDBJ whole genome shotgun (WGS) entry which is preliminary data.</text>
</comment>
<dbReference type="EMBL" id="MU157954">
    <property type="protein sequence ID" value="KAF9522243.1"/>
    <property type="molecule type" value="Genomic_DNA"/>
</dbReference>
<dbReference type="Proteomes" id="UP000807306">
    <property type="component" value="Unassembled WGS sequence"/>
</dbReference>
<protein>
    <recommendedName>
        <fullName evidence="1">DUF6593 domain-containing protein</fullName>
    </recommendedName>
</protein>
<proteinExistence type="predicted"/>
<reference evidence="2" key="1">
    <citation type="submission" date="2020-11" db="EMBL/GenBank/DDBJ databases">
        <authorList>
            <consortium name="DOE Joint Genome Institute"/>
            <person name="Ahrendt S."/>
            <person name="Riley R."/>
            <person name="Andreopoulos W."/>
            <person name="Labutti K."/>
            <person name="Pangilinan J."/>
            <person name="Ruiz-Duenas F.J."/>
            <person name="Barrasa J.M."/>
            <person name="Sanchez-Garcia M."/>
            <person name="Camarero S."/>
            <person name="Miyauchi S."/>
            <person name="Serrano A."/>
            <person name="Linde D."/>
            <person name="Babiker R."/>
            <person name="Drula E."/>
            <person name="Ayuso-Fernandez I."/>
            <person name="Pacheco R."/>
            <person name="Padilla G."/>
            <person name="Ferreira P."/>
            <person name="Barriuso J."/>
            <person name="Kellner H."/>
            <person name="Castanera R."/>
            <person name="Alfaro M."/>
            <person name="Ramirez L."/>
            <person name="Pisabarro A.G."/>
            <person name="Kuo A."/>
            <person name="Tritt A."/>
            <person name="Lipzen A."/>
            <person name="He G."/>
            <person name="Yan M."/>
            <person name="Ng V."/>
            <person name="Cullen D."/>
            <person name="Martin F."/>
            <person name="Rosso M.-N."/>
            <person name="Henrissat B."/>
            <person name="Hibbett D."/>
            <person name="Martinez A.T."/>
            <person name="Grigoriev I.V."/>
        </authorList>
    </citation>
    <scope>NUCLEOTIDE SEQUENCE</scope>
    <source>
        <strain evidence="2">CBS 506.95</strain>
    </source>
</reference>
<evidence type="ECO:0000313" key="2">
    <source>
        <dbReference type="EMBL" id="KAF9522243.1"/>
    </source>
</evidence>
<evidence type="ECO:0000313" key="3">
    <source>
        <dbReference type="Proteomes" id="UP000807306"/>
    </source>
</evidence>
<accession>A0A9P6JIL1</accession>
<dbReference type="InterPro" id="IPR046528">
    <property type="entry name" value="DUF6593"/>
</dbReference>